<reference evidence="2" key="2">
    <citation type="submission" date="2015-08" db="UniProtKB">
        <authorList>
            <consortium name="WormBaseParasite"/>
        </authorList>
    </citation>
    <scope>IDENTIFICATION</scope>
</reference>
<evidence type="ECO:0000313" key="2">
    <source>
        <dbReference type="WBParaSite" id="SVE_0605500.1"/>
    </source>
</evidence>
<reference evidence="1" key="1">
    <citation type="submission" date="2014-07" db="EMBL/GenBank/DDBJ databases">
        <authorList>
            <person name="Martin A.A"/>
            <person name="De Silva N."/>
        </authorList>
    </citation>
    <scope>NUCLEOTIDE SEQUENCE</scope>
</reference>
<dbReference type="Proteomes" id="UP000035680">
    <property type="component" value="Unassembled WGS sequence"/>
</dbReference>
<name>A0A0K0FB49_STRVS</name>
<sequence length="147" mass="16764">MSNNIEDWFIPETSENPTFKNILDKSGKKTNNVTQRKALPEDIQKTLPDIPNFDFDAPIVIRLKKKNNNELPPNVKAAPKILKRKLDSGVKEIKNIKEQVKRVHFEIDRYRIGMTKDPAERLKANIDLAIKLGAKKPKGKPKSPKNA</sequence>
<protein>
    <submittedName>
        <fullName evidence="2">Uncharacterized protein</fullName>
    </submittedName>
</protein>
<proteinExistence type="predicted"/>
<accession>A0A0K0FB49</accession>
<dbReference type="AlphaFoldDB" id="A0A0K0FB49"/>
<dbReference type="WBParaSite" id="SVE_0605500.1">
    <property type="protein sequence ID" value="SVE_0605500.1"/>
    <property type="gene ID" value="SVE_0605500"/>
</dbReference>
<organism evidence="1 2">
    <name type="scientific">Strongyloides venezuelensis</name>
    <name type="common">Threadworm</name>
    <dbReference type="NCBI Taxonomy" id="75913"/>
    <lineage>
        <taxon>Eukaryota</taxon>
        <taxon>Metazoa</taxon>
        <taxon>Ecdysozoa</taxon>
        <taxon>Nematoda</taxon>
        <taxon>Chromadorea</taxon>
        <taxon>Rhabditida</taxon>
        <taxon>Tylenchina</taxon>
        <taxon>Panagrolaimomorpha</taxon>
        <taxon>Strongyloidoidea</taxon>
        <taxon>Strongyloididae</taxon>
        <taxon>Strongyloides</taxon>
    </lineage>
</organism>
<evidence type="ECO:0000313" key="1">
    <source>
        <dbReference type="Proteomes" id="UP000035680"/>
    </source>
</evidence>
<keyword evidence="1" id="KW-1185">Reference proteome</keyword>